<keyword evidence="4" id="KW-1185">Reference proteome</keyword>
<accession>A0ABS1Z943</accession>
<sequence>MSNKKAVLVAVDAGSGNVTIAYEEKGQWVSRITPSLVEVGHQQSISSNASSIWLTEGDFGKETAYTVVKKGFTDLYDTCDPDYQISAPHRVLVHECLKRAGIVDCDVILGETLPIGQYYSGNGVINQARIDKKVASLKKPVRNYSDDVQPARIKHVQVFPEAIPAILAAQSEFPELEEEAQTILVVDIGRFTCDIAIVDEELVPIKKASFEHGIQKMINRVRVLLQEFEVTSGRSFNAEEIPPGAIDDIIRQGYIGSRLEAAKAKRIDVTSVINQAAGELAAEIWRDVRSLLRNAIAVDAVLVVGGGANYLAGRQEGLTDFTAGWHDVVMVPENPEEANARGVFIALMDAEDELRDMVKDASNVSDITSRVSDKG</sequence>
<evidence type="ECO:0000313" key="3">
    <source>
        <dbReference type="EMBL" id="MBM0748950.1"/>
    </source>
</evidence>
<dbReference type="Pfam" id="PF21522">
    <property type="entry name" value="MreB-like_C"/>
    <property type="match status" value="1"/>
</dbReference>
<dbReference type="InterPro" id="IPR009440">
    <property type="entry name" value="ParM/StbA_N"/>
</dbReference>
<dbReference type="InterPro" id="IPR043129">
    <property type="entry name" value="ATPase_NBD"/>
</dbReference>
<feature type="domain" description="Actin homologue MreB-like C-terminal" evidence="2">
    <location>
        <begin position="185"/>
        <end position="311"/>
    </location>
</feature>
<dbReference type="CDD" id="cd24022">
    <property type="entry name" value="ASKHA_NBD_ParM_R1-like"/>
    <property type="match status" value="1"/>
</dbReference>
<dbReference type="EMBL" id="JAFCXS010000015">
    <property type="protein sequence ID" value="MBM0748950.1"/>
    <property type="molecule type" value="Genomic_DNA"/>
</dbReference>
<dbReference type="SUPFAM" id="SSF53067">
    <property type="entry name" value="Actin-like ATPase domain"/>
    <property type="match status" value="2"/>
</dbReference>
<dbReference type="InterPro" id="IPR056367">
    <property type="entry name" value="ASKHA_NBD_ParM_R1-like"/>
</dbReference>
<feature type="domain" description="Plasmid segregation protein ParM/StbA N-terminal" evidence="1">
    <location>
        <begin position="8"/>
        <end position="170"/>
    </location>
</feature>
<gene>
    <name evidence="3" type="ORF">JJB79_16285</name>
</gene>
<evidence type="ECO:0000259" key="2">
    <source>
        <dbReference type="Pfam" id="PF21522"/>
    </source>
</evidence>
<dbReference type="RefSeq" id="WP_082032673.1">
    <property type="nucleotide sequence ID" value="NZ_JAFCXS010000015.1"/>
</dbReference>
<reference evidence="3 4" key="1">
    <citation type="submission" date="2021-01" db="EMBL/GenBank/DDBJ databases">
        <title>Complete genome sequence of Pantoea eucrina OB49, a heavy metal tolerant bacterium with PGPR potential isolated from wheat in Algeria.</title>
        <authorList>
            <person name="Lekired A."/>
            <person name="Ouzari I.H."/>
        </authorList>
    </citation>
    <scope>NUCLEOTIDE SEQUENCE [LARGE SCALE GENOMIC DNA]</scope>
    <source>
        <strain evidence="3 4">OB49</strain>
    </source>
</reference>
<dbReference type="Gene3D" id="3.30.420.40">
    <property type="match status" value="2"/>
</dbReference>
<evidence type="ECO:0000313" key="4">
    <source>
        <dbReference type="Proteomes" id="UP000809137"/>
    </source>
</evidence>
<organism evidence="3 4">
    <name type="scientific">Pantoea eucrina</name>
    <dbReference type="NCBI Taxonomy" id="472693"/>
    <lineage>
        <taxon>Bacteria</taxon>
        <taxon>Pseudomonadati</taxon>
        <taxon>Pseudomonadota</taxon>
        <taxon>Gammaproteobacteria</taxon>
        <taxon>Enterobacterales</taxon>
        <taxon>Erwiniaceae</taxon>
        <taxon>Pantoea</taxon>
    </lineage>
</organism>
<comment type="caution">
    <text evidence="3">The sequence shown here is derived from an EMBL/GenBank/DDBJ whole genome shotgun (WGS) entry which is preliminary data.</text>
</comment>
<dbReference type="Pfam" id="PF06406">
    <property type="entry name" value="StbA_N"/>
    <property type="match status" value="1"/>
</dbReference>
<protein>
    <submittedName>
        <fullName evidence="3">ParM/StbA family protein</fullName>
    </submittedName>
</protein>
<dbReference type="InterPro" id="IPR049067">
    <property type="entry name" value="MreB-like_C"/>
</dbReference>
<proteinExistence type="predicted"/>
<dbReference type="Proteomes" id="UP000809137">
    <property type="component" value="Unassembled WGS sequence"/>
</dbReference>
<name>A0ABS1Z943_9GAMM</name>
<evidence type="ECO:0000259" key="1">
    <source>
        <dbReference type="Pfam" id="PF06406"/>
    </source>
</evidence>